<organism evidence="1 2">
    <name type="scientific">Corynebacterium variabile</name>
    <dbReference type="NCBI Taxonomy" id="1727"/>
    <lineage>
        <taxon>Bacteria</taxon>
        <taxon>Bacillati</taxon>
        <taxon>Actinomycetota</taxon>
        <taxon>Actinomycetes</taxon>
        <taxon>Mycobacteriales</taxon>
        <taxon>Corynebacteriaceae</taxon>
        <taxon>Corynebacterium</taxon>
    </lineage>
</organism>
<evidence type="ECO:0000313" key="1">
    <source>
        <dbReference type="EMBL" id="GEC85899.1"/>
    </source>
</evidence>
<sequence>MATDHSKAQDEKASDLVDQIHAHYDAGLGRNAIAKAVGASTWRVSQICQANGWDFDQERTRRAVEVHVASAGEQRRKLASRFRNLADVALQGAESTTDPDEMFKFTKVAAVSVDKDDVLDQVDRRSRESSDMATAAGMFTAFGALVRGAAAAQDQGGEPP</sequence>
<dbReference type="GeneID" id="82887358"/>
<comment type="caution">
    <text evidence="1">The sequence shown here is derived from an EMBL/GenBank/DDBJ whole genome shotgun (WGS) entry which is preliminary data.</text>
</comment>
<proteinExistence type="predicted"/>
<evidence type="ECO:0000313" key="2">
    <source>
        <dbReference type="Proteomes" id="UP000319986"/>
    </source>
</evidence>
<dbReference type="AlphaFoldDB" id="A0A4Y4C286"/>
<protein>
    <submittedName>
        <fullName evidence="1">Uncharacterized protein</fullName>
    </submittedName>
</protein>
<dbReference type="EMBL" id="BJNT01000008">
    <property type="protein sequence ID" value="GEC85899.1"/>
    <property type="molecule type" value="Genomic_DNA"/>
</dbReference>
<dbReference type="Proteomes" id="UP000319986">
    <property type="component" value="Unassembled WGS sequence"/>
</dbReference>
<reference evidence="1 2" key="1">
    <citation type="submission" date="2019-06" db="EMBL/GenBank/DDBJ databases">
        <title>Whole genome shotgun sequence of Corynebacterium variabile NBRC 15286.</title>
        <authorList>
            <person name="Hosoyama A."/>
            <person name="Uohara A."/>
            <person name="Ohji S."/>
            <person name="Ichikawa N."/>
        </authorList>
    </citation>
    <scope>NUCLEOTIDE SEQUENCE [LARGE SCALE GENOMIC DNA]</scope>
    <source>
        <strain evidence="1 2">NBRC 15286</strain>
    </source>
</reference>
<accession>A0A4Y4C286</accession>
<gene>
    <name evidence="1" type="ORF">CVA01_12130</name>
</gene>
<dbReference type="RefSeq" id="WP_141329396.1">
    <property type="nucleotide sequence ID" value="NZ_BJNT01000008.1"/>
</dbReference>
<name>A0A4Y4C286_9CORY</name>